<dbReference type="PANTHER" id="PTHR35894">
    <property type="entry name" value="GENERAL SECRETION PATHWAY PROTEIN A-RELATED"/>
    <property type="match status" value="1"/>
</dbReference>
<dbReference type="STRING" id="999894.TDIS_1303"/>
<protein>
    <submittedName>
        <fullName evidence="3">General secretion pathway protein A</fullName>
    </submittedName>
</protein>
<evidence type="ECO:0000256" key="1">
    <source>
        <dbReference type="SAM" id="Coils"/>
    </source>
</evidence>
<dbReference type="InterPro" id="IPR027417">
    <property type="entry name" value="P-loop_NTPase"/>
</dbReference>
<comment type="caution">
    <text evidence="3">The sequence shown here is derived from an EMBL/GenBank/DDBJ whole genome shotgun (WGS) entry which is preliminary data.</text>
</comment>
<dbReference type="CDD" id="cd00882">
    <property type="entry name" value="Ras_like_GTPase"/>
    <property type="match status" value="1"/>
</dbReference>
<dbReference type="InterPro" id="IPR052026">
    <property type="entry name" value="ExeA_AAA_ATPase_DNA-bind"/>
</dbReference>
<reference evidence="3 4" key="1">
    <citation type="submission" date="2016-04" db="EMBL/GenBank/DDBJ databases">
        <title>Genome analysis of Thermosulfurimonas dismutans, the first thermophilic sulfur-disproportionating bacterium of the phylum Thermodesulfobacteria.</title>
        <authorList>
            <person name="Mardanov A.V."/>
            <person name="Beletsky A.V."/>
            <person name="Kadnikov V.V."/>
            <person name="Slobodkin A.I."/>
            <person name="Ravin N.V."/>
        </authorList>
    </citation>
    <scope>NUCLEOTIDE SEQUENCE [LARGE SCALE GENOMIC DNA]</scope>
    <source>
        <strain evidence="3 4">S95</strain>
    </source>
</reference>
<dbReference type="AlphaFoldDB" id="A0A179D378"/>
<dbReference type="InterPro" id="IPR017466">
    <property type="entry name" value="XrtA-assoc_ATPase-like"/>
</dbReference>
<dbReference type="Pfam" id="PF13401">
    <property type="entry name" value="AAA_22"/>
    <property type="match status" value="1"/>
</dbReference>
<dbReference type="EMBL" id="LWLG01000009">
    <property type="protein sequence ID" value="OAQ20534.1"/>
    <property type="molecule type" value="Genomic_DNA"/>
</dbReference>
<feature type="domain" description="AAA+ ATPase" evidence="2">
    <location>
        <begin position="42"/>
        <end position="263"/>
    </location>
</feature>
<organism evidence="3 4">
    <name type="scientific">Thermosulfurimonas dismutans</name>
    <dbReference type="NCBI Taxonomy" id="999894"/>
    <lineage>
        <taxon>Bacteria</taxon>
        <taxon>Pseudomonadati</taxon>
        <taxon>Thermodesulfobacteriota</taxon>
        <taxon>Thermodesulfobacteria</taxon>
        <taxon>Thermodesulfobacteriales</taxon>
        <taxon>Thermodesulfobacteriaceae</taxon>
        <taxon>Thermosulfurimonas</taxon>
    </lineage>
</organism>
<keyword evidence="1" id="KW-0175">Coiled coil</keyword>
<proteinExistence type="predicted"/>
<dbReference type="GO" id="GO:0016887">
    <property type="term" value="F:ATP hydrolysis activity"/>
    <property type="evidence" value="ECO:0007669"/>
    <property type="project" value="InterPro"/>
</dbReference>
<keyword evidence="4" id="KW-1185">Reference proteome</keyword>
<dbReference type="OrthoDB" id="9815896at2"/>
<dbReference type="PATRIC" id="fig|999894.6.peg.1300"/>
<dbReference type="InterPro" id="IPR003593">
    <property type="entry name" value="AAA+_ATPase"/>
</dbReference>
<dbReference type="NCBIfam" id="TIGR03015">
    <property type="entry name" value="pepcterm_ATPase"/>
    <property type="match status" value="1"/>
</dbReference>
<evidence type="ECO:0000259" key="2">
    <source>
        <dbReference type="SMART" id="SM00382"/>
    </source>
</evidence>
<dbReference type="SMART" id="SM00382">
    <property type="entry name" value="AAA"/>
    <property type="match status" value="1"/>
</dbReference>
<dbReference type="RefSeq" id="WP_068670527.1">
    <property type="nucleotide sequence ID" value="NZ_LWLG01000009.1"/>
</dbReference>
<sequence length="353" mass="41215">MYESFYGFREKPFILSPDPDYLFMSRKHENVYTHLRYAIYENKGFVVITGEIGSGKTTLLNFLLRRIKGPIKVAYVYNTTVSPLQFLKLICQELEIPVDGLDKAGILNVLNEFLLKEYAFRRRVILIVDEAQNLSLQTLEEIRLISNLETEKEPLWQIILVGQPELRRKLQHPSLKQLIQRVTVYCHLEPLNREEVAEYIRHRLRVAGARDLDLFTEDAVEAIYRYSRGIPRLINILCDTALVYGFADELPRIDRKVIEDVVEDRRKSGLFFDSESSRREEASATAPPSEDLQARVQALEQRVRVLEALVAELSERLDFCRSLERDWKGIMQALLSRLDPSRRTHRTYESVRK</sequence>
<dbReference type="InterPro" id="IPR049945">
    <property type="entry name" value="AAA_22"/>
</dbReference>
<gene>
    <name evidence="3" type="ORF">TDIS_1303</name>
</gene>
<feature type="coiled-coil region" evidence="1">
    <location>
        <begin position="289"/>
        <end position="316"/>
    </location>
</feature>
<name>A0A179D378_9BACT</name>
<dbReference type="Gene3D" id="3.40.50.300">
    <property type="entry name" value="P-loop containing nucleotide triphosphate hydrolases"/>
    <property type="match status" value="1"/>
</dbReference>
<dbReference type="Proteomes" id="UP000078390">
    <property type="component" value="Unassembled WGS sequence"/>
</dbReference>
<accession>A0A179D378</accession>
<dbReference type="SUPFAM" id="SSF52540">
    <property type="entry name" value="P-loop containing nucleoside triphosphate hydrolases"/>
    <property type="match status" value="1"/>
</dbReference>
<evidence type="ECO:0000313" key="3">
    <source>
        <dbReference type="EMBL" id="OAQ20534.1"/>
    </source>
</evidence>
<evidence type="ECO:0000313" key="4">
    <source>
        <dbReference type="Proteomes" id="UP000078390"/>
    </source>
</evidence>
<dbReference type="PANTHER" id="PTHR35894:SF1">
    <property type="entry name" value="PHOSPHORIBULOKINASE _ URIDINE KINASE FAMILY"/>
    <property type="match status" value="1"/>
</dbReference>